<gene>
    <name evidence="10" type="ORF">A9R00_07785</name>
</gene>
<comment type="caution">
    <text evidence="10">The sequence shown here is derived from an EMBL/GenBank/DDBJ whole genome shotgun (WGS) entry which is preliminary data.</text>
</comment>
<evidence type="ECO:0000256" key="1">
    <source>
        <dbReference type="ARBA" id="ARBA00004167"/>
    </source>
</evidence>
<dbReference type="EMBL" id="MABE01000438">
    <property type="protein sequence ID" value="OUS40094.1"/>
    <property type="molecule type" value="Genomic_DNA"/>
</dbReference>
<evidence type="ECO:0000256" key="4">
    <source>
        <dbReference type="ARBA" id="ARBA00022989"/>
    </source>
</evidence>
<evidence type="ECO:0000256" key="6">
    <source>
        <dbReference type="SAM" id="Coils"/>
    </source>
</evidence>
<dbReference type="Gene3D" id="2.30.30.40">
    <property type="entry name" value="SH3 Domains"/>
    <property type="match status" value="1"/>
</dbReference>
<feature type="coiled-coil region" evidence="6">
    <location>
        <begin position="93"/>
        <end position="186"/>
    </location>
</feature>
<reference evidence="11" key="1">
    <citation type="journal article" date="2017" name="Proc. Natl. Acad. Sci. U.S.A.">
        <title>Simulation of Deepwater Horizon oil plume reveals substrate specialization within a complex community of hydrocarbon degraders.</title>
        <authorList>
            <person name="Hu P."/>
            <person name="Dubinsky E.A."/>
            <person name="Probst A.J."/>
            <person name="Wang J."/>
            <person name="Sieber C.M.K."/>
            <person name="Tom L.M."/>
            <person name="Gardinali P."/>
            <person name="Banfield J.F."/>
            <person name="Atlas R.M."/>
            <person name="Andersen G.L."/>
        </authorList>
    </citation>
    <scope>NUCLEOTIDE SEQUENCE [LARGE SCALE GENOMIC DNA]</scope>
</reference>
<evidence type="ECO:0000313" key="11">
    <source>
        <dbReference type="Proteomes" id="UP000227088"/>
    </source>
</evidence>
<keyword evidence="2 7" id="KW-0812">Transmembrane</keyword>
<organism evidence="10 11">
    <name type="scientific">Oleispira antarctica</name>
    <dbReference type="NCBI Taxonomy" id="188908"/>
    <lineage>
        <taxon>Bacteria</taxon>
        <taxon>Pseudomonadati</taxon>
        <taxon>Pseudomonadota</taxon>
        <taxon>Gammaproteobacteria</taxon>
        <taxon>Oceanospirillales</taxon>
        <taxon>Oceanospirillaceae</taxon>
        <taxon>Oleispira</taxon>
    </lineage>
</organism>
<dbReference type="InterPro" id="IPR003646">
    <property type="entry name" value="SH3-like_bac-type"/>
</dbReference>
<evidence type="ECO:0000256" key="5">
    <source>
        <dbReference type="ARBA" id="ARBA00023136"/>
    </source>
</evidence>
<dbReference type="NCBIfam" id="TIGR04211">
    <property type="entry name" value="SH3_and_anchor"/>
    <property type="match status" value="1"/>
</dbReference>
<evidence type="ECO:0000313" key="10">
    <source>
        <dbReference type="EMBL" id="OUS40094.1"/>
    </source>
</evidence>
<evidence type="ECO:0000256" key="7">
    <source>
        <dbReference type="SAM" id="Phobius"/>
    </source>
</evidence>
<protein>
    <recommendedName>
        <fullName evidence="9">SH3b domain-containing protein</fullName>
    </recommendedName>
</protein>
<dbReference type="InterPro" id="IPR016476">
    <property type="entry name" value="SH3_dom_pro"/>
</dbReference>
<feature type="domain" description="SH3b" evidence="9">
    <location>
        <begin position="21"/>
        <end position="87"/>
    </location>
</feature>
<sequence>MKQLFCILLLTLMTATGYAAVEKRYVSDQLWLQLRSGPSNEFRILKTLASGSHLIFIEETEDKKYTKVKNDKGIEGWVLTQFLVNEPVAKEKLIFSQRKLKNVQAELTTLKQQTDALTKEKSSLSGDRSTLSRDKKNLEKELKRITDISANALQLDSKNIKLTKRNQELEIQLETLTADNTRLKDDKERTFMIIGGALIILGIILGLAIPAMRGGRKSGGWS</sequence>
<evidence type="ECO:0000256" key="8">
    <source>
        <dbReference type="SAM" id="SignalP"/>
    </source>
</evidence>
<feature type="signal peptide" evidence="8">
    <location>
        <begin position="1"/>
        <end position="19"/>
    </location>
</feature>
<name>A0A1Y5HW52_OLEAN</name>
<dbReference type="Proteomes" id="UP000227088">
    <property type="component" value="Unassembled WGS sequence"/>
</dbReference>
<evidence type="ECO:0000256" key="2">
    <source>
        <dbReference type="ARBA" id="ARBA00022692"/>
    </source>
</evidence>
<dbReference type="Pfam" id="PF08239">
    <property type="entry name" value="SH3_3"/>
    <property type="match status" value="1"/>
</dbReference>
<proteinExistence type="predicted"/>
<comment type="subcellular location">
    <subcellularLocation>
        <location evidence="1">Membrane</location>
        <topology evidence="1">Single-pass membrane protein</topology>
    </subcellularLocation>
</comment>
<accession>A0A1Y5HW52</accession>
<dbReference type="AlphaFoldDB" id="A0A1Y5HW52"/>
<keyword evidence="6" id="KW-0175">Coiled coil</keyword>
<evidence type="ECO:0000256" key="3">
    <source>
        <dbReference type="ARBA" id="ARBA00022729"/>
    </source>
</evidence>
<keyword evidence="4 7" id="KW-1133">Transmembrane helix</keyword>
<feature type="chain" id="PRO_5012305905" description="SH3b domain-containing protein" evidence="8">
    <location>
        <begin position="20"/>
        <end position="222"/>
    </location>
</feature>
<dbReference type="SMART" id="SM00287">
    <property type="entry name" value="SH3b"/>
    <property type="match status" value="1"/>
</dbReference>
<dbReference type="PROSITE" id="PS51781">
    <property type="entry name" value="SH3B"/>
    <property type="match status" value="1"/>
</dbReference>
<feature type="transmembrane region" description="Helical" evidence="7">
    <location>
        <begin position="191"/>
        <end position="212"/>
    </location>
</feature>
<evidence type="ECO:0000259" key="9">
    <source>
        <dbReference type="PROSITE" id="PS51781"/>
    </source>
</evidence>
<dbReference type="GO" id="GO:0016020">
    <property type="term" value="C:membrane"/>
    <property type="evidence" value="ECO:0007669"/>
    <property type="project" value="UniProtKB-SubCell"/>
</dbReference>
<keyword evidence="5 7" id="KW-0472">Membrane</keyword>
<keyword evidence="3 8" id="KW-0732">Signal</keyword>